<evidence type="ECO:0000256" key="1">
    <source>
        <dbReference type="ARBA" id="ARBA00004141"/>
    </source>
</evidence>
<evidence type="ECO:0008006" key="9">
    <source>
        <dbReference type="Google" id="ProtNLM"/>
    </source>
</evidence>
<dbReference type="HOGENOM" id="CLU_072117_3_0_1"/>
<comment type="similarity">
    <text evidence="2">Belongs to the ORM family.</text>
</comment>
<sequence length="154" mass="17513">MSMIAGGHGEANPNKTYLSAKGIWVTYTLVVVSVHILLLAVPLVSISFAWTITNILHNLAQIYFLHTIKGHPWISTENSSDIRQTHWEQIDDGEQFTATRKFLTAFPIVLFLLTCLYTRNDLDHFIVNFIALVAVILPKLPYFHGKRVFGINKY</sequence>
<evidence type="ECO:0000256" key="4">
    <source>
        <dbReference type="ARBA" id="ARBA00022989"/>
    </source>
</evidence>
<keyword evidence="4 6" id="KW-1133">Transmembrane helix</keyword>
<dbReference type="EMBL" id="CAQQ02018925">
    <property type="status" value="NOT_ANNOTATED_CDS"/>
    <property type="molecule type" value="Genomic_DNA"/>
</dbReference>
<keyword evidence="5 6" id="KW-0472">Membrane</keyword>
<reference evidence="7" key="2">
    <citation type="submission" date="2015-06" db="UniProtKB">
        <authorList>
            <consortium name="EnsemblMetazoa"/>
        </authorList>
    </citation>
    <scope>IDENTIFICATION</scope>
</reference>
<proteinExistence type="inferred from homology"/>
<dbReference type="GO" id="GO:0005789">
    <property type="term" value="C:endoplasmic reticulum membrane"/>
    <property type="evidence" value="ECO:0007669"/>
    <property type="project" value="InterPro"/>
</dbReference>
<keyword evidence="8" id="KW-1185">Reference proteome</keyword>
<feature type="transmembrane region" description="Helical" evidence="6">
    <location>
        <begin position="102"/>
        <end position="119"/>
    </location>
</feature>
<dbReference type="PIRSF" id="PIRSF018147">
    <property type="entry name" value="ORMDL"/>
    <property type="match status" value="1"/>
</dbReference>
<evidence type="ECO:0000256" key="5">
    <source>
        <dbReference type="ARBA" id="ARBA00023136"/>
    </source>
</evidence>
<dbReference type="InterPro" id="IPR007203">
    <property type="entry name" value="ORMDL"/>
</dbReference>
<evidence type="ECO:0000256" key="3">
    <source>
        <dbReference type="ARBA" id="ARBA00022692"/>
    </source>
</evidence>
<name>T1H230_MEGSC</name>
<dbReference type="OMA" id="STHYTHF"/>
<feature type="transmembrane region" description="Helical" evidence="6">
    <location>
        <begin position="24"/>
        <end position="50"/>
    </location>
</feature>
<dbReference type="PANTHER" id="PTHR12665">
    <property type="entry name" value="ORMDL PROTEINS"/>
    <property type="match status" value="1"/>
</dbReference>
<accession>T1H230</accession>
<protein>
    <recommendedName>
        <fullName evidence="9">ORM1-like protein</fullName>
    </recommendedName>
</protein>
<dbReference type="Pfam" id="PF04061">
    <property type="entry name" value="ORMDL"/>
    <property type="match status" value="1"/>
</dbReference>
<evidence type="ECO:0000256" key="6">
    <source>
        <dbReference type="SAM" id="Phobius"/>
    </source>
</evidence>
<dbReference type="GO" id="GO:2000303">
    <property type="term" value="P:regulation of ceramide biosynthetic process"/>
    <property type="evidence" value="ECO:0007669"/>
    <property type="project" value="UniProtKB-ARBA"/>
</dbReference>
<feature type="transmembrane region" description="Helical" evidence="6">
    <location>
        <begin position="125"/>
        <end position="143"/>
    </location>
</feature>
<dbReference type="STRING" id="36166.T1H230"/>
<dbReference type="Proteomes" id="UP000015102">
    <property type="component" value="Unassembled WGS sequence"/>
</dbReference>
<dbReference type="AlphaFoldDB" id="T1H230"/>
<organism evidence="7 8">
    <name type="scientific">Megaselia scalaris</name>
    <name type="common">Humpbacked fly</name>
    <name type="synonym">Phora scalaris</name>
    <dbReference type="NCBI Taxonomy" id="36166"/>
    <lineage>
        <taxon>Eukaryota</taxon>
        <taxon>Metazoa</taxon>
        <taxon>Ecdysozoa</taxon>
        <taxon>Arthropoda</taxon>
        <taxon>Hexapoda</taxon>
        <taxon>Insecta</taxon>
        <taxon>Pterygota</taxon>
        <taxon>Neoptera</taxon>
        <taxon>Endopterygota</taxon>
        <taxon>Diptera</taxon>
        <taxon>Brachycera</taxon>
        <taxon>Muscomorpha</taxon>
        <taxon>Platypezoidea</taxon>
        <taxon>Phoridae</taxon>
        <taxon>Megaseliini</taxon>
        <taxon>Megaselia</taxon>
    </lineage>
</organism>
<evidence type="ECO:0000256" key="2">
    <source>
        <dbReference type="ARBA" id="ARBA00007649"/>
    </source>
</evidence>
<evidence type="ECO:0000313" key="7">
    <source>
        <dbReference type="EnsemblMetazoa" id="MESCA010261-PA"/>
    </source>
</evidence>
<dbReference type="EnsemblMetazoa" id="MESCA010261-RA">
    <property type="protein sequence ID" value="MESCA010261-PA"/>
    <property type="gene ID" value="MESCA010261"/>
</dbReference>
<keyword evidence="3 6" id="KW-0812">Transmembrane</keyword>
<reference evidence="8" key="1">
    <citation type="submission" date="2013-02" db="EMBL/GenBank/DDBJ databases">
        <authorList>
            <person name="Hughes D."/>
        </authorList>
    </citation>
    <scope>NUCLEOTIDE SEQUENCE</scope>
    <source>
        <strain>Durham</strain>
        <strain evidence="8">NC isolate 2 -- Noor lab</strain>
    </source>
</reference>
<evidence type="ECO:0000313" key="8">
    <source>
        <dbReference type="Proteomes" id="UP000015102"/>
    </source>
</evidence>
<comment type="subcellular location">
    <subcellularLocation>
        <location evidence="1">Membrane</location>
        <topology evidence="1">Multi-pass membrane protein</topology>
    </subcellularLocation>
</comment>